<dbReference type="EMBL" id="JAWLKB010000031">
    <property type="protein sequence ID" value="MDV6271101.1"/>
    <property type="molecule type" value="Genomic_DNA"/>
</dbReference>
<dbReference type="RefSeq" id="WP_317545564.1">
    <property type="nucleotide sequence ID" value="NZ_JAWLKB010000031.1"/>
</dbReference>
<comment type="caution">
    <text evidence="2">The sequence shown here is derived from an EMBL/GenBank/DDBJ whole genome shotgun (WGS) entry which is preliminary data.</text>
</comment>
<dbReference type="Proteomes" id="UP001185927">
    <property type="component" value="Unassembled WGS sequence"/>
</dbReference>
<evidence type="ECO:0000313" key="3">
    <source>
        <dbReference type="Proteomes" id="UP001185927"/>
    </source>
</evidence>
<name>A0ABU4C3M2_RHOGO</name>
<proteinExistence type="predicted"/>
<gene>
    <name evidence="2" type="ORF">R3Q16_31220</name>
</gene>
<feature type="region of interest" description="Disordered" evidence="1">
    <location>
        <begin position="1"/>
        <end position="22"/>
    </location>
</feature>
<reference evidence="2 3" key="1">
    <citation type="submission" date="2023-10" db="EMBL/GenBank/DDBJ databases">
        <title>Development of a sustainable strategy for remediation of hydrocarbon-contaminated territories based on the waste exchange concept.</title>
        <authorList>
            <person name="Krivoruchko A."/>
        </authorList>
    </citation>
    <scope>NUCLEOTIDE SEQUENCE [LARGE SCALE GENOMIC DNA]</scope>
    <source>
        <strain evidence="2 3">IEGM 1203</strain>
    </source>
</reference>
<accession>A0ABU4C3M2</accession>
<evidence type="ECO:0000313" key="2">
    <source>
        <dbReference type="EMBL" id="MDV6271101.1"/>
    </source>
</evidence>
<evidence type="ECO:0008006" key="4">
    <source>
        <dbReference type="Google" id="ProtNLM"/>
    </source>
</evidence>
<protein>
    <recommendedName>
        <fullName evidence="4">Head-to-tail stopper</fullName>
    </recommendedName>
</protein>
<organism evidence="2 3">
    <name type="scientific">Rhodococcus globerulus</name>
    <dbReference type="NCBI Taxonomy" id="33008"/>
    <lineage>
        <taxon>Bacteria</taxon>
        <taxon>Bacillati</taxon>
        <taxon>Actinomycetota</taxon>
        <taxon>Actinomycetes</taxon>
        <taxon>Mycobacteriales</taxon>
        <taxon>Nocardiaceae</taxon>
        <taxon>Rhodococcus</taxon>
    </lineage>
</organism>
<sequence>MSEEVIRIRRNPGGLDDNNDPIASSVTRVKLKAKAVAPGASKRNASLARQGDIIEHTVYFMPAPDLTNDDELEIRGLVCKVRILDWRSAFGSGRRGLEVLAVTGRG</sequence>
<keyword evidence="3" id="KW-1185">Reference proteome</keyword>
<evidence type="ECO:0000256" key="1">
    <source>
        <dbReference type="SAM" id="MobiDB-lite"/>
    </source>
</evidence>